<name>A0A2K2CWG9_BRADI</name>
<accession>A0A2K2CWG9</accession>
<sequence length="96" mass="11077">MDMTVSIILAPKLESFGCTYMWARLFLRSACCVKELPRTLKTLYLMMTATSNLNDTFIELIRRFPCLENLHVYLRGSPRGQKYHGAVIFGMLAHLF</sequence>
<proteinExistence type="predicted"/>
<dbReference type="Pfam" id="PF24758">
    <property type="entry name" value="LRR_At5g56370"/>
    <property type="match status" value="1"/>
</dbReference>
<evidence type="ECO:0000259" key="1">
    <source>
        <dbReference type="Pfam" id="PF24758"/>
    </source>
</evidence>
<evidence type="ECO:0000313" key="4">
    <source>
        <dbReference type="Proteomes" id="UP000008810"/>
    </source>
</evidence>
<protein>
    <recommendedName>
        <fullName evidence="1">F-box/LRR-repeat protein 15/At3g58940/PEG3-like LRR domain-containing protein</fullName>
    </recommendedName>
</protein>
<evidence type="ECO:0000313" key="2">
    <source>
        <dbReference type="EMBL" id="PNT66377.1"/>
    </source>
</evidence>
<keyword evidence="4" id="KW-1185">Reference proteome</keyword>
<gene>
    <name evidence="2" type="ORF">BRADI_3g10800v3</name>
</gene>
<dbReference type="InterPro" id="IPR055411">
    <property type="entry name" value="LRR_FXL15/At3g58940/PEG3-like"/>
</dbReference>
<reference evidence="2 3" key="1">
    <citation type="journal article" date="2010" name="Nature">
        <title>Genome sequencing and analysis of the model grass Brachypodium distachyon.</title>
        <authorList>
            <consortium name="International Brachypodium Initiative"/>
        </authorList>
    </citation>
    <scope>NUCLEOTIDE SEQUENCE [LARGE SCALE GENOMIC DNA]</scope>
    <source>
        <strain evidence="2 3">Bd21</strain>
    </source>
</reference>
<feature type="domain" description="F-box/LRR-repeat protein 15/At3g58940/PEG3-like LRR" evidence="1">
    <location>
        <begin position="2"/>
        <end position="72"/>
    </location>
</feature>
<reference evidence="2" key="2">
    <citation type="submission" date="2017-06" db="EMBL/GenBank/DDBJ databases">
        <title>WGS assembly of Brachypodium distachyon.</title>
        <authorList>
            <consortium name="The International Brachypodium Initiative"/>
            <person name="Lucas S."/>
            <person name="Harmon-Smith M."/>
            <person name="Lail K."/>
            <person name="Tice H."/>
            <person name="Grimwood J."/>
            <person name="Bruce D."/>
            <person name="Barry K."/>
            <person name="Shu S."/>
            <person name="Lindquist E."/>
            <person name="Wang M."/>
            <person name="Pitluck S."/>
            <person name="Vogel J.P."/>
            <person name="Garvin D.F."/>
            <person name="Mockler T.C."/>
            <person name="Schmutz J."/>
            <person name="Rokhsar D."/>
            <person name="Bevan M.W."/>
        </authorList>
    </citation>
    <scope>NUCLEOTIDE SEQUENCE</scope>
    <source>
        <strain evidence="2">Bd21</strain>
    </source>
</reference>
<reference evidence="3" key="3">
    <citation type="submission" date="2018-08" db="UniProtKB">
        <authorList>
            <consortium name="EnsemblPlants"/>
        </authorList>
    </citation>
    <scope>IDENTIFICATION</scope>
    <source>
        <strain evidence="3">cv. Bd21</strain>
    </source>
</reference>
<evidence type="ECO:0000313" key="3">
    <source>
        <dbReference type="EnsemblPlants" id="PNT66377"/>
    </source>
</evidence>
<dbReference type="Gramene" id="PNT66377">
    <property type="protein sequence ID" value="PNT66377"/>
    <property type="gene ID" value="BRADI_3g10800v3"/>
</dbReference>
<dbReference type="Proteomes" id="UP000008810">
    <property type="component" value="Chromosome 3"/>
</dbReference>
<dbReference type="InParanoid" id="A0A2K2CWG9"/>
<dbReference type="EnsemblPlants" id="PNT66377">
    <property type="protein sequence ID" value="PNT66377"/>
    <property type="gene ID" value="BRADI_3g10800v3"/>
</dbReference>
<organism evidence="2">
    <name type="scientific">Brachypodium distachyon</name>
    <name type="common">Purple false brome</name>
    <name type="synonym">Trachynia distachya</name>
    <dbReference type="NCBI Taxonomy" id="15368"/>
    <lineage>
        <taxon>Eukaryota</taxon>
        <taxon>Viridiplantae</taxon>
        <taxon>Streptophyta</taxon>
        <taxon>Embryophyta</taxon>
        <taxon>Tracheophyta</taxon>
        <taxon>Spermatophyta</taxon>
        <taxon>Magnoliopsida</taxon>
        <taxon>Liliopsida</taxon>
        <taxon>Poales</taxon>
        <taxon>Poaceae</taxon>
        <taxon>BOP clade</taxon>
        <taxon>Pooideae</taxon>
        <taxon>Stipodae</taxon>
        <taxon>Brachypodieae</taxon>
        <taxon>Brachypodium</taxon>
    </lineage>
</organism>
<dbReference type="EMBL" id="CM000882">
    <property type="protein sequence ID" value="PNT66377.1"/>
    <property type="molecule type" value="Genomic_DNA"/>
</dbReference>
<dbReference type="AlphaFoldDB" id="A0A2K2CWG9"/>